<feature type="domain" description="Formyl transferase N-terminal" evidence="5">
    <location>
        <begin position="24"/>
        <end position="213"/>
    </location>
</feature>
<comment type="caution">
    <text evidence="6">The sequence shown here is derived from an EMBL/GenBank/DDBJ whole genome shotgun (WGS) entry which is preliminary data.</text>
</comment>
<dbReference type="GO" id="GO:0005737">
    <property type="term" value="C:cytoplasm"/>
    <property type="evidence" value="ECO:0007669"/>
    <property type="project" value="TreeGrafter"/>
</dbReference>
<dbReference type="Pfam" id="PF00551">
    <property type="entry name" value="Formyl_trans_N"/>
    <property type="match status" value="1"/>
</dbReference>
<dbReference type="EMBL" id="VXPY01000106">
    <property type="protein sequence ID" value="MYD91652.1"/>
    <property type="molecule type" value="Genomic_DNA"/>
</dbReference>
<feature type="site" description="Raises pKa of active site His" evidence="4">
    <location>
        <position position="176"/>
    </location>
</feature>
<dbReference type="CDD" id="cd08645">
    <property type="entry name" value="FMT_core_GART"/>
    <property type="match status" value="1"/>
</dbReference>
<evidence type="ECO:0000259" key="5">
    <source>
        <dbReference type="Pfam" id="PF00551"/>
    </source>
</evidence>
<dbReference type="HAMAP" id="MF_01930">
    <property type="entry name" value="PurN"/>
    <property type="match status" value="1"/>
</dbReference>
<dbReference type="InterPro" id="IPR036477">
    <property type="entry name" value="Formyl_transf_N_sf"/>
</dbReference>
<dbReference type="InterPro" id="IPR002376">
    <property type="entry name" value="Formyl_transf_N"/>
</dbReference>
<comment type="function">
    <text evidence="4">Catalyzes the transfer of a formyl group from 10-formyltetrahydrofolate to 5-phospho-ribosyl-glycinamide (GAR), producing 5-phospho-ribosyl-N-formylglycinamide (FGAR) and tetrahydrofolate.</text>
</comment>
<dbReference type="PANTHER" id="PTHR43369:SF2">
    <property type="entry name" value="PHOSPHORIBOSYLGLYCINAMIDE FORMYLTRANSFERASE"/>
    <property type="match status" value="1"/>
</dbReference>
<dbReference type="Gene3D" id="3.40.50.170">
    <property type="entry name" value="Formyl transferase, N-terminal domain"/>
    <property type="match status" value="1"/>
</dbReference>
<evidence type="ECO:0000256" key="2">
    <source>
        <dbReference type="ARBA" id="ARBA00022679"/>
    </source>
</evidence>
<comment type="similarity">
    <text evidence="4">Belongs to the GART family.</text>
</comment>
<comment type="pathway">
    <text evidence="1 4">Purine metabolism; IMP biosynthesis via de novo pathway; N(2)-formyl-N(1)-(5-phospho-D-ribosyl)glycinamide from N(1)-(5-phospho-D-ribosyl)glycinamide (10-formyl THF route): step 1/1.</text>
</comment>
<dbReference type="GO" id="GO:0006189">
    <property type="term" value="P:'de novo' IMP biosynthetic process"/>
    <property type="evidence" value="ECO:0007669"/>
    <property type="project" value="UniProtKB-UniRule"/>
</dbReference>
<dbReference type="PANTHER" id="PTHR43369">
    <property type="entry name" value="PHOSPHORIBOSYLGLYCINAMIDE FORMYLTRANSFERASE"/>
    <property type="match status" value="1"/>
</dbReference>
<name>A0A6B1DYC0_9CHLR</name>
<evidence type="ECO:0000256" key="4">
    <source>
        <dbReference type="HAMAP-Rule" id="MF_01930"/>
    </source>
</evidence>
<feature type="binding site" evidence="4">
    <location>
        <begin position="116"/>
        <end position="119"/>
    </location>
    <ligand>
        <name>(6R)-10-formyltetrahydrofolate</name>
        <dbReference type="ChEBI" id="CHEBI:195366"/>
    </ligand>
</feature>
<dbReference type="SUPFAM" id="SSF53328">
    <property type="entry name" value="Formyltransferase"/>
    <property type="match status" value="1"/>
</dbReference>
<dbReference type="NCBIfam" id="TIGR00639">
    <property type="entry name" value="PurN"/>
    <property type="match status" value="1"/>
</dbReference>
<comment type="catalytic activity">
    <reaction evidence="4">
        <text>N(1)-(5-phospho-beta-D-ribosyl)glycinamide + (6R)-10-formyltetrahydrofolate = N(2)-formyl-N(1)-(5-phospho-beta-D-ribosyl)glycinamide + (6S)-5,6,7,8-tetrahydrofolate + H(+)</text>
        <dbReference type="Rhea" id="RHEA:15053"/>
        <dbReference type="ChEBI" id="CHEBI:15378"/>
        <dbReference type="ChEBI" id="CHEBI:57453"/>
        <dbReference type="ChEBI" id="CHEBI:143788"/>
        <dbReference type="ChEBI" id="CHEBI:147286"/>
        <dbReference type="ChEBI" id="CHEBI:195366"/>
        <dbReference type="EC" id="2.1.2.2"/>
    </reaction>
</comment>
<accession>A0A6B1DYC0</accession>
<proteinExistence type="inferred from homology"/>
<gene>
    <name evidence="4 6" type="primary">purN</name>
    <name evidence="6" type="ORF">F4Y08_15190</name>
</gene>
<feature type="binding site" evidence="4">
    <location>
        <position position="91"/>
    </location>
    <ligand>
        <name>(6R)-10-formyltetrahydrofolate</name>
        <dbReference type="ChEBI" id="CHEBI:195366"/>
    </ligand>
</feature>
<organism evidence="6">
    <name type="scientific">Caldilineaceae bacterium SB0662_bin_9</name>
    <dbReference type="NCBI Taxonomy" id="2605258"/>
    <lineage>
        <taxon>Bacteria</taxon>
        <taxon>Bacillati</taxon>
        <taxon>Chloroflexota</taxon>
        <taxon>Caldilineae</taxon>
        <taxon>Caldilineales</taxon>
        <taxon>Caldilineaceae</taxon>
    </lineage>
</organism>
<keyword evidence="2 4" id="KW-0808">Transferase</keyword>
<protein>
    <recommendedName>
        <fullName evidence="4">Phosphoribosylglycinamide formyltransferase</fullName>
        <ecNumber evidence="4">2.1.2.2</ecNumber>
    </recommendedName>
    <alternativeName>
        <fullName evidence="4">5'-phosphoribosylglycinamide transformylase</fullName>
    </alternativeName>
    <alternativeName>
        <fullName evidence="4">GAR transformylase</fullName>
        <shortName evidence="4">GART</shortName>
    </alternativeName>
</protein>
<sequence>MPALWDGSNRVRESDWNERVSKVKRLTVLISGDGSNLEALIEACGTNRLQAEVGLVISSKAAAFGLERARRHGISAKVLSWSQHRACGGSRSAYDQQLARCVAASRPDLIVLAGWMRILTRSFLDRFPGKVVNLHPALPGTFPGLHAIERAYTAWREGMIRETGAMVHWVPDEGVDTGPVIRVVRVPLREGETLEDLTKRMHAAEHGLLVQAIAAALAGEAESLGPSAAEARVYH</sequence>
<evidence type="ECO:0000256" key="1">
    <source>
        <dbReference type="ARBA" id="ARBA00005054"/>
    </source>
</evidence>
<dbReference type="EC" id="2.1.2.2" evidence="4"/>
<feature type="active site" description="Proton donor" evidence="4">
    <location>
        <position position="135"/>
    </location>
</feature>
<evidence type="ECO:0000313" key="6">
    <source>
        <dbReference type="EMBL" id="MYD91652.1"/>
    </source>
</evidence>
<dbReference type="AlphaFoldDB" id="A0A6B1DYC0"/>
<reference evidence="6" key="1">
    <citation type="submission" date="2019-09" db="EMBL/GenBank/DDBJ databases">
        <title>Characterisation of the sponge microbiome using genome-centric metagenomics.</title>
        <authorList>
            <person name="Engelberts J.P."/>
            <person name="Robbins S.J."/>
            <person name="De Goeij J.M."/>
            <person name="Aranda M."/>
            <person name="Bell S.C."/>
            <person name="Webster N.S."/>
        </authorList>
    </citation>
    <scope>NUCLEOTIDE SEQUENCE</scope>
    <source>
        <strain evidence="6">SB0662_bin_9</strain>
    </source>
</reference>
<evidence type="ECO:0000256" key="3">
    <source>
        <dbReference type="ARBA" id="ARBA00022755"/>
    </source>
</evidence>
<keyword evidence="3 4" id="KW-0658">Purine biosynthesis</keyword>
<dbReference type="UniPathway" id="UPA00074">
    <property type="reaction ID" value="UER00126"/>
</dbReference>
<dbReference type="InterPro" id="IPR004607">
    <property type="entry name" value="GART"/>
</dbReference>
<feature type="binding site" evidence="4">
    <location>
        <position position="133"/>
    </location>
    <ligand>
        <name>(6R)-10-formyltetrahydrofolate</name>
        <dbReference type="ChEBI" id="CHEBI:195366"/>
    </ligand>
</feature>
<dbReference type="GO" id="GO:0004644">
    <property type="term" value="F:phosphoribosylglycinamide formyltransferase activity"/>
    <property type="evidence" value="ECO:0007669"/>
    <property type="project" value="UniProtKB-UniRule"/>
</dbReference>
<feature type="binding site" evidence="4">
    <location>
        <begin position="34"/>
        <end position="36"/>
    </location>
    <ligand>
        <name>N(1)-(5-phospho-beta-D-ribosyl)glycinamide</name>
        <dbReference type="ChEBI" id="CHEBI:143788"/>
    </ligand>
</feature>